<feature type="compositionally biased region" description="Basic and acidic residues" evidence="1">
    <location>
        <begin position="923"/>
        <end position="943"/>
    </location>
</feature>
<gene>
    <name evidence="3" type="ORF">DFH08DRAFT_954332</name>
</gene>
<name>A0AAD7AF89_9AGAR</name>
<dbReference type="Gene3D" id="1.10.555.10">
    <property type="entry name" value="Rho GTPase activation protein"/>
    <property type="match status" value="1"/>
</dbReference>
<feature type="compositionally biased region" description="Basic and acidic residues" evidence="1">
    <location>
        <begin position="1291"/>
        <end position="1388"/>
    </location>
</feature>
<feature type="region of interest" description="Disordered" evidence="1">
    <location>
        <begin position="1425"/>
        <end position="1562"/>
    </location>
</feature>
<keyword evidence="4" id="KW-1185">Reference proteome</keyword>
<proteinExistence type="predicted"/>
<feature type="region of interest" description="Disordered" evidence="1">
    <location>
        <begin position="1"/>
        <end position="73"/>
    </location>
</feature>
<evidence type="ECO:0000256" key="1">
    <source>
        <dbReference type="SAM" id="MobiDB-lite"/>
    </source>
</evidence>
<feature type="region of interest" description="Disordered" evidence="1">
    <location>
        <begin position="906"/>
        <end position="943"/>
    </location>
</feature>
<feature type="region of interest" description="Disordered" evidence="1">
    <location>
        <begin position="969"/>
        <end position="988"/>
    </location>
</feature>
<dbReference type="PANTHER" id="PTHR28093">
    <property type="entry name" value="MORPHOGENESIS-RELATED PROTEIN MSB1"/>
    <property type="match status" value="1"/>
</dbReference>
<feature type="region of interest" description="Disordered" evidence="1">
    <location>
        <begin position="1252"/>
        <end position="1388"/>
    </location>
</feature>
<sequence>MPSFLSKVFGRKKDDALKTDRPPKRPSSDASLLEGKFEAVPTVLTPTTPRFDLPGDEKEKDLSKGKSVRNHTAARGRDLDYHLSLSLPGPKEESSRALGVVFEADPDAQILLPESVIAERRLSPLEAFLLVQACSQVITSRGLETLGIMIPHWYSASPTVQRKLISLFIQSLALKSPITTLSPTASSPVSAFESEINATRSPHDVAAVLRWGLRHLQLDGASFGKDDQWYGQFLKDEKASQYPAKAFSEKLGPLLPPANLHLLTATLEIFSSLAAHAEENSISGGKLSKMLGLWLLAAPRVAEGDDTLTFYAKWEKWGRILEHLFLARIRDEAADHRIPTRLAELVKHYPYAKSASPDADLAFLPSPRSSTRRHDALFVSIETQVPSTESKRHKNHPLRLIADALKASTKSRPSTPDATPNGHASSEAELWESLKKHVSITDADSESYPGLSSLFADETIRFLSLIPTTAELEAKASEPFTLFLPQSIVGRRRSMSLGDRDAAVAAAAANAHSKAASSSTSDTHGTPATISEEPIVVDWSQFSTSGFFSENSAIDSKLASTLLDNKDVEVTIPRKPSARRKLPPALIPLPSSRGKSLDLSPIKDKGPETEIKQGKSKATKFAIVELDEAFIDFWSDALLDPISADWPGFVVCKIKSTVPALNAADNKRIGWLIIEQRFVTPKPAYTPAAIVATPENVARPRPNSPKPSFASDTKSTKKNRFSFFTSISSSSISTTSTAKTDSTKDKKKKAGKGPKIGEMGEILKEEEEPSASSSGKSNGVSAAEVAAVSVAAVAAGTAAAVATALPETPKAEEPAPATLVKDAANAQVEPAPPAADESQPTAAPDVTHSLVEDVAEAQVPESTEPAPAVAESAVETPVVEKAAEVEPAVPPPVEPVAEAEPEIVAPPPVVEPEPAPPVVEAAPEPKDIPRPEPAVEAHAEADEAARVEAERLAEAERVAAVEAVVAKQKAEEEAQARLEEERAAKERRIQAEKDRIAAEEAAAAQALLAQQAAEEAERARLEAERLAEEERLRLEEARLAEERRVQAENERIAAEEAAQALLAQQKAEEERIAAEEAERARLEAERLAEEERLRLEEERLAEERRVQAEQERIAAEEAAAALLAQQKAEEEERTRLEAERLAAEQAERERIAAEEAERERVAAEEAERARLEEERRVQEEKERIAAEEAAAALLAQQKAEEEERARLEAERIAAEEAAVAKRKAEEEELVRVEAERLAAEQAERERIAAEEAERARLEEEERLAKEKAEEEERARLEAERIAAEEAALAKQKAEEEERARLEAERIAAEQAEQERLAAEEAERARLERERLEEEERLAKEKAEEEERARLEAERLAAEEAERERLAAEEAERVRLEEERLAEERRVQEEKERLAAEEALLAKQKAEEEERARLEAERIAAEEAALAKQKAEEEERARLEAERVAAEQAEQERLAAEEAERARLEEEERLAKQKAEEEHARLEAERVAAEEAALAKQKAEEEERARLEAERAAAEEAERERLAAEDAERARQAEAERVERERLEAEAAAPPAEPEVIIVNDEPVTVADTIPEPIATPVEETESVPIAPEPQHADGELQFDTTAEVIGSGHVEPLREPEAANDALVDLPAVPVVETRPDSVGGSTAITHLELAPSSKVDGEAVDGMLPGGETVGPQAALSIAEESAEEDAPAHETNGNGDSPEDADKPAE</sequence>
<accession>A0AAD7AF89</accession>
<feature type="region of interest" description="Disordered" evidence="1">
    <location>
        <begin position="511"/>
        <end position="530"/>
    </location>
</feature>
<protein>
    <recommendedName>
        <fullName evidence="2">Meiotically up-regulated protein Msb1/Mug8 domain-containing protein</fullName>
    </recommendedName>
</protein>
<feature type="compositionally biased region" description="Basic and acidic residues" evidence="1">
    <location>
        <begin position="1428"/>
        <end position="1488"/>
    </location>
</feature>
<evidence type="ECO:0000259" key="2">
    <source>
        <dbReference type="Pfam" id="PF08101"/>
    </source>
</evidence>
<feature type="region of interest" description="Disordered" evidence="1">
    <location>
        <begin position="1657"/>
        <end position="1708"/>
    </location>
</feature>
<dbReference type="InterPro" id="IPR008936">
    <property type="entry name" value="Rho_GTPase_activation_prot"/>
</dbReference>
<feature type="compositionally biased region" description="Basic and acidic residues" evidence="1">
    <location>
        <begin position="1496"/>
        <end position="1544"/>
    </location>
</feature>
<reference evidence="3" key="1">
    <citation type="submission" date="2023-03" db="EMBL/GenBank/DDBJ databases">
        <title>Massive genome expansion in bonnet fungi (Mycena s.s.) driven by repeated elements and novel gene families across ecological guilds.</title>
        <authorList>
            <consortium name="Lawrence Berkeley National Laboratory"/>
            <person name="Harder C.B."/>
            <person name="Miyauchi S."/>
            <person name="Viragh M."/>
            <person name="Kuo A."/>
            <person name="Thoen E."/>
            <person name="Andreopoulos B."/>
            <person name="Lu D."/>
            <person name="Skrede I."/>
            <person name="Drula E."/>
            <person name="Henrissat B."/>
            <person name="Morin E."/>
            <person name="Kohler A."/>
            <person name="Barry K."/>
            <person name="LaButti K."/>
            <person name="Morin E."/>
            <person name="Salamov A."/>
            <person name="Lipzen A."/>
            <person name="Mereny Z."/>
            <person name="Hegedus B."/>
            <person name="Baldrian P."/>
            <person name="Stursova M."/>
            <person name="Weitz H."/>
            <person name="Taylor A."/>
            <person name="Grigoriev I.V."/>
            <person name="Nagy L.G."/>
            <person name="Martin F."/>
            <person name="Kauserud H."/>
        </authorList>
    </citation>
    <scope>NUCLEOTIDE SEQUENCE</scope>
    <source>
        <strain evidence="3">CBHHK002</strain>
    </source>
</reference>
<dbReference type="InterPro" id="IPR012965">
    <property type="entry name" value="Msb1/Mug8_dom"/>
</dbReference>
<organism evidence="3 4">
    <name type="scientific">Mycena albidolilacea</name>
    <dbReference type="NCBI Taxonomy" id="1033008"/>
    <lineage>
        <taxon>Eukaryota</taxon>
        <taxon>Fungi</taxon>
        <taxon>Dikarya</taxon>
        <taxon>Basidiomycota</taxon>
        <taxon>Agaricomycotina</taxon>
        <taxon>Agaricomycetes</taxon>
        <taxon>Agaricomycetidae</taxon>
        <taxon>Agaricales</taxon>
        <taxon>Marasmiineae</taxon>
        <taxon>Mycenaceae</taxon>
        <taxon>Mycena</taxon>
    </lineage>
</organism>
<comment type="caution">
    <text evidence="3">The sequence shown here is derived from an EMBL/GenBank/DDBJ whole genome shotgun (WGS) entry which is preliminary data.</text>
</comment>
<dbReference type="PANTHER" id="PTHR28093:SF1">
    <property type="entry name" value="MORPHOGENESIS-RELATED PROTEIN MSB1"/>
    <property type="match status" value="1"/>
</dbReference>
<feature type="compositionally biased region" description="Low complexity" evidence="1">
    <location>
        <begin position="511"/>
        <end position="521"/>
    </location>
</feature>
<feature type="compositionally biased region" description="Basic and acidic residues" evidence="1">
    <location>
        <begin position="11"/>
        <end position="27"/>
    </location>
</feature>
<feature type="compositionally biased region" description="Pro residues" evidence="1">
    <location>
        <begin position="906"/>
        <end position="917"/>
    </location>
</feature>
<dbReference type="Pfam" id="PF08101">
    <property type="entry name" value="Msb1-Mug8_dom"/>
    <property type="match status" value="1"/>
</dbReference>
<evidence type="ECO:0000313" key="4">
    <source>
        <dbReference type="Proteomes" id="UP001218218"/>
    </source>
</evidence>
<feature type="domain" description="Meiotically up-regulated protein Msb1/Mug8" evidence="2">
    <location>
        <begin position="130"/>
        <end position="351"/>
    </location>
</feature>
<feature type="region of interest" description="Disordered" evidence="1">
    <location>
        <begin position="1147"/>
        <end position="1176"/>
    </location>
</feature>
<dbReference type="EMBL" id="JARIHO010000008">
    <property type="protein sequence ID" value="KAJ7357028.1"/>
    <property type="molecule type" value="Genomic_DNA"/>
</dbReference>
<evidence type="ECO:0000313" key="3">
    <source>
        <dbReference type="EMBL" id="KAJ7357028.1"/>
    </source>
</evidence>
<feature type="compositionally biased region" description="Basic and acidic residues" evidence="1">
    <location>
        <begin position="53"/>
        <end position="64"/>
    </location>
</feature>
<dbReference type="Proteomes" id="UP001218218">
    <property type="component" value="Unassembled WGS sequence"/>
</dbReference>
<feature type="region of interest" description="Disordered" evidence="1">
    <location>
        <begin position="733"/>
        <end position="778"/>
    </location>
</feature>
<feature type="compositionally biased region" description="Basic and acidic residues" evidence="1">
    <location>
        <begin position="1252"/>
        <end position="1283"/>
    </location>
</feature>
<dbReference type="InterPro" id="IPR037508">
    <property type="entry name" value="Msb1/Mug8"/>
</dbReference>